<dbReference type="InterPro" id="IPR011067">
    <property type="entry name" value="Plasmid_toxin/cell-grow_inhib"/>
</dbReference>
<dbReference type="InterPro" id="IPR003477">
    <property type="entry name" value="PemK-like"/>
</dbReference>
<gene>
    <name evidence="1" type="ORF">B193_3282</name>
</gene>
<evidence type="ECO:0000313" key="2">
    <source>
        <dbReference type="Proteomes" id="UP000006272"/>
    </source>
</evidence>
<sequence>MKRGDVVLVAPPGDFAKPRPAVVVQTDCINDTHASILLCLITSHVVDAPLFRLTVQPSPANGLIKVSQIQADKLYTARREKVGPAIGRMDDTVMDRLGRALAFVMEIG</sequence>
<reference evidence="1 2" key="1">
    <citation type="submission" date="2012-07" db="EMBL/GenBank/DDBJ databases">
        <title>Draft genome sequence of Desulfovibrio magneticus str. Maddingley MBC34 obtained from a metagenomic sequence of a methanogenic enrichment isolated from coal-seam formation water in Victoria, Australia.</title>
        <authorList>
            <person name="Greenfield P."/>
            <person name="Hendry P."/>
            <person name="Li D."/>
            <person name="Rosewarne C.P."/>
            <person name="Tran-Dinh N."/>
            <person name="Elbourne L.D.H."/>
            <person name="Paulsen I.T."/>
            <person name="Midgley D.J."/>
        </authorList>
    </citation>
    <scope>NUCLEOTIDE SEQUENCE [LARGE SCALE GENOMIC DNA]</scope>
    <source>
        <strain evidence="2">Maddingley MBC34</strain>
    </source>
</reference>
<protein>
    <submittedName>
        <fullName evidence="1">Growth inhibitor</fullName>
    </submittedName>
</protein>
<dbReference type="Gene3D" id="2.30.30.110">
    <property type="match status" value="1"/>
</dbReference>
<dbReference type="Pfam" id="PF02452">
    <property type="entry name" value="PemK_toxin"/>
    <property type="match status" value="1"/>
</dbReference>
<dbReference type="GO" id="GO:0003677">
    <property type="term" value="F:DNA binding"/>
    <property type="evidence" value="ECO:0007669"/>
    <property type="project" value="InterPro"/>
</dbReference>
<accession>K6GAA6</accession>
<organism evidence="1 2">
    <name type="scientific">Solidesulfovibrio magneticus str. Maddingley MBC34</name>
    <dbReference type="NCBI Taxonomy" id="1206767"/>
    <lineage>
        <taxon>Bacteria</taxon>
        <taxon>Pseudomonadati</taxon>
        <taxon>Thermodesulfobacteriota</taxon>
        <taxon>Desulfovibrionia</taxon>
        <taxon>Desulfovibrionales</taxon>
        <taxon>Desulfovibrionaceae</taxon>
        <taxon>Solidesulfovibrio</taxon>
    </lineage>
</organism>
<comment type="caution">
    <text evidence="1">The sequence shown here is derived from an EMBL/GenBank/DDBJ whole genome shotgun (WGS) entry which is preliminary data.</text>
</comment>
<dbReference type="Proteomes" id="UP000006272">
    <property type="component" value="Unassembled WGS sequence"/>
</dbReference>
<dbReference type="AlphaFoldDB" id="K6GAA6"/>
<dbReference type="PATRIC" id="fig|1206767.3.peg.3215"/>
<evidence type="ECO:0000313" key="1">
    <source>
        <dbReference type="EMBL" id="EKO38024.1"/>
    </source>
</evidence>
<name>K6GAA6_9BACT</name>
<proteinExistence type="predicted"/>
<dbReference type="SUPFAM" id="SSF50118">
    <property type="entry name" value="Cell growth inhibitor/plasmid maintenance toxic component"/>
    <property type="match status" value="1"/>
</dbReference>
<dbReference type="EMBL" id="ALAO01000305">
    <property type="protein sequence ID" value="EKO38024.1"/>
    <property type="molecule type" value="Genomic_DNA"/>
</dbReference>